<dbReference type="EMBL" id="CP101988">
    <property type="protein sequence ID" value="UUI75830.1"/>
    <property type="molecule type" value="Genomic_DNA"/>
</dbReference>
<evidence type="ECO:0000313" key="5">
    <source>
        <dbReference type="EMBL" id="UUI75830.1"/>
    </source>
</evidence>
<dbReference type="RefSeq" id="WP_227568064.1">
    <property type="nucleotide sequence ID" value="NZ_CP101988.1"/>
</dbReference>
<dbReference type="InterPro" id="IPR029058">
    <property type="entry name" value="AB_hydrolase_fold"/>
</dbReference>
<comment type="caution">
    <text evidence="2">Lacks conserved residue(s) required for the propagation of feature annotation.</text>
</comment>
<keyword evidence="2" id="KW-0028">Amino-acid biosynthesis</keyword>
<feature type="region of interest" description="Disordered" evidence="3">
    <location>
        <begin position="1"/>
        <end position="63"/>
    </location>
</feature>
<feature type="domain" description="AB hydrolase-1" evidence="4">
    <location>
        <begin position="92"/>
        <end position="396"/>
    </location>
</feature>
<keyword evidence="2" id="KW-0486">Methionine biosynthesis</keyword>
<feature type="active site" evidence="2">
    <location>
        <position position="362"/>
    </location>
</feature>
<feature type="binding site" evidence="2">
    <location>
        <position position="269"/>
    </location>
    <ligand>
        <name>substrate</name>
    </ligand>
</feature>
<comment type="subunit">
    <text evidence="2">Homodimer.</text>
</comment>
<gene>
    <name evidence="2" type="primary">metXA</name>
    <name evidence="5" type="ORF">NP064_02630</name>
</gene>
<evidence type="ECO:0000259" key="4">
    <source>
        <dbReference type="Pfam" id="PF00561"/>
    </source>
</evidence>
<dbReference type="Proteomes" id="UP001316189">
    <property type="component" value="Chromosome"/>
</dbReference>
<dbReference type="EC" id="2.3.1.31" evidence="2"/>
<evidence type="ECO:0000313" key="6">
    <source>
        <dbReference type="Proteomes" id="UP001316189"/>
    </source>
</evidence>
<keyword evidence="6" id="KW-1185">Reference proteome</keyword>
<comment type="similarity">
    <text evidence="2">Belongs to the AB hydrolase superfamily. MetX family.</text>
</comment>
<keyword evidence="1 2" id="KW-0808">Transferase</keyword>
<dbReference type="Pfam" id="PF00561">
    <property type="entry name" value="Abhydrolase_1"/>
    <property type="match status" value="1"/>
</dbReference>
<sequence length="413" mass="42868">MSSEHTARVAASGGPRRAGASASTAAATGRRTAPAAPASSPARASSAWREGDEPGRRLFLDTGPLDLEGGGRLPAVRLAYETWGTLNEARDNAVLVLHALTGDSHVTGDAGPGHPTPGWWSSLVGPGAPIDTDRYFVVAPNVLGGCQGSTGPSSTAPDGRPWGSRFPHVTVRDQVAAELRLADALGVGAWALVAGASMGGQRVLEWAATAPHRVRGLAAIATAAQTSGDQIASFHTQLAAIHADPGFAGGDYYDAPDGEGPHLGLGLARQIAHQTYRSAFELDERFGRIPQGGENPFEGGRFAVQSYLDHHGDKLARRFDANTYVVLTRTMITHDLGRDRGGVEAALAAITAKALVVAVDSDRLFLPAQSARIAAGIPGAGPVRTIHSDYGHDGFLIEAEQLGAIITEFLGGL</sequence>
<dbReference type="PANTHER" id="PTHR32268:SF11">
    <property type="entry name" value="HOMOSERINE O-ACETYLTRANSFERASE"/>
    <property type="match status" value="1"/>
</dbReference>
<organism evidence="5 6">
    <name type="scientific">Cellulomonas chengniuliangii</name>
    <dbReference type="NCBI Taxonomy" id="2968084"/>
    <lineage>
        <taxon>Bacteria</taxon>
        <taxon>Bacillati</taxon>
        <taxon>Actinomycetota</taxon>
        <taxon>Actinomycetes</taxon>
        <taxon>Micrococcales</taxon>
        <taxon>Cellulomonadaceae</taxon>
        <taxon>Cellulomonas</taxon>
    </lineage>
</organism>
<evidence type="ECO:0000256" key="2">
    <source>
        <dbReference type="HAMAP-Rule" id="MF_00296"/>
    </source>
</evidence>
<proteinExistence type="inferred from homology"/>
<dbReference type="GO" id="GO:0004414">
    <property type="term" value="F:homoserine O-acetyltransferase activity"/>
    <property type="evidence" value="ECO:0007669"/>
    <property type="project" value="UniProtKB-EC"/>
</dbReference>
<reference evidence="5 6" key="1">
    <citation type="submission" date="2022-07" db="EMBL/GenBank/DDBJ databases">
        <title>Novel species in genus cellulomonas.</title>
        <authorList>
            <person name="Ye L."/>
        </authorList>
    </citation>
    <scope>NUCLEOTIDE SEQUENCE [LARGE SCALE GENOMIC DNA]</scope>
    <source>
        <strain evidence="6">zg-Y338</strain>
    </source>
</reference>
<feature type="active site" description="Nucleophile" evidence="2">
    <location>
        <position position="197"/>
    </location>
</feature>
<evidence type="ECO:0000256" key="1">
    <source>
        <dbReference type="ARBA" id="ARBA00022679"/>
    </source>
</evidence>
<dbReference type="InterPro" id="IPR000073">
    <property type="entry name" value="AB_hydrolase_1"/>
</dbReference>
<name>A0ABY5KZ70_9CELL</name>
<comment type="function">
    <text evidence="2">Transfers an acetyl group from acetyl-CoA to L-homoserine, forming acetyl-L-homoserine.</text>
</comment>
<feature type="binding site" evidence="2">
    <location>
        <position position="393"/>
    </location>
    <ligand>
        <name>substrate</name>
    </ligand>
</feature>
<keyword evidence="2 5" id="KW-0012">Acyltransferase</keyword>
<dbReference type="Gene3D" id="3.40.50.1820">
    <property type="entry name" value="alpha/beta hydrolase"/>
    <property type="match status" value="1"/>
</dbReference>
<dbReference type="NCBIfam" id="NF001209">
    <property type="entry name" value="PRK00175.1"/>
    <property type="match status" value="1"/>
</dbReference>
<feature type="compositionally biased region" description="Low complexity" evidence="3">
    <location>
        <begin position="10"/>
        <end position="47"/>
    </location>
</feature>
<keyword evidence="2" id="KW-0963">Cytoplasm</keyword>
<comment type="catalytic activity">
    <reaction evidence="2">
        <text>L-homoserine + acetyl-CoA = O-acetyl-L-homoserine + CoA</text>
        <dbReference type="Rhea" id="RHEA:13701"/>
        <dbReference type="ChEBI" id="CHEBI:57287"/>
        <dbReference type="ChEBI" id="CHEBI:57288"/>
        <dbReference type="ChEBI" id="CHEBI:57476"/>
        <dbReference type="ChEBI" id="CHEBI:57716"/>
        <dbReference type="EC" id="2.3.1.31"/>
    </reaction>
</comment>
<feature type="compositionally biased region" description="Basic and acidic residues" evidence="3">
    <location>
        <begin position="49"/>
        <end position="59"/>
    </location>
</feature>
<protein>
    <recommendedName>
        <fullName evidence="2">Homoserine O-acetyltransferase</fullName>
        <shortName evidence="2">HAT</shortName>
        <ecNumber evidence="2">2.3.1.31</ecNumber>
    </recommendedName>
    <alternativeName>
        <fullName evidence="2">Homoserine transacetylase</fullName>
        <shortName evidence="2">HTA</shortName>
    </alternativeName>
</protein>
<dbReference type="PIRSF" id="PIRSF000443">
    <property type="entry name" value="Homoser_Ac_trans"/>
    <property type="match status" value="1"/>
</dbReference>
<dbReference type="NCBIfam" id="TIGR01392">
    <property type="entry name" value="homoserO_Ac_trn"/>
    <property type="match status" value="1"/>
</dbReference>
<evidence type="ECO:0000256" key="3">
    <source>
        <dbReference type="SAM" id="MobiDB-lite"/>
    </source>
</evidence>
<feature type="active site" evidence="2">
    <location>
        <position position="392"/>
    </location>
</feature>
<dbReference type="InterPro" id="IPR008220">
    <property type="entry name" value="HAT_MetX-like"/>
</dbReference>
<comment type="subcellular location">
    <subcellularLocation>
        <location evidence="2">Cytoplasm</location>
    </subcellularLocation>
</comment>
<dbReference type="SUPFAM" id="SSF53474">
    <property type="entry name" value="alpha/beta-Hydrolases"/>
    <property type="match status" value="1"/>
</dbReference>
<comment type="pathway">
    <text evidence="2">Amino-acid biosynthesis; L-methionine biosynthesis via de novo pathway; O-acetyl-L-homoserine from L-homoserine: step 1/1.</text>
</comment>
<dbReference type="HAMAP" id="MF_00296">
    <property type="entry name" value="MetX_acyltransf"/>
    <property type="match status" value="1"/>
</dbReference>
<accession>A0ABY5KZ70</accession>
<dbReference type="PANTHER" id="PTHR32268">
    <property type="entry name" value="HOMOSERINE O-ACETYLTRANSFERASE"/>
    <property type="match status" value="1"/>
</dbReference>